<sequence>MSAVSPILKQTILELQSLPGIAKFALGGGTNLALRYNHRKSIDIDFISPVKIGKAGFEQIIQEVENLYGKKQVKIMLLNTELDELFLFLKMFISKENEVIKVEFLQNMQCLFAPEIFEDIRVINKTDIGLFKLMSASNRFANKDIYDLDYITEDISLIKLFAHFKTKAEKFSQPEHKTIFDLDNEISPIDKPELLLEFDKAQSSKNNKPSHSNDRIELLESSKPWQMARLSWRSKVRQLFAHLGKDFPKPLGVKIR</sequence>
<evidence type="ECO:0000313" key="2">
    <source>
        <dbReference type="Proteomes" id="UP001261871"/>
    </source>
</evidence>
<dbReference type="RefSeq" id="WP_310009309.1">
    <property type="nucleotide sequence ID" value="NZ_JAVDTX010000010.1"/>
</dbReference>
<proteinExistence type="predicted"/>
<organism evidence="1 2">
    <name type="scientific">Flavobacterium granuli</name>
    <dbReference type="NCBI Taxonomy" id="280093"/>
    <lineage>
        <taxon>Bacteria</taxon>
        <taxon>Pseudomonadati</taxon>
        <taxon>Bacteroidota</taxon>
        <taxon>Flavobacteriia</taxon>
        <taxon>Flavobacteriales</taxon>
        <taxon>Flavobacteriaceae</taxon>
        <taxon>Flavobacterium</taxon>
    </lineage>
</organism>
<accession>A0ABU1S741</accession>
<gene>
    <name evidence="1" type="ORF">J2W95_003537</name>
</gene>
<comment type="caution">
    <text evidence="1">The sequence shown here is derived from an EMBL/GenBank/DDBJ whole genome shotgun (WGS) entry which is preliminary data.</text>
</comment>
<dbReference type="EMBL" id="JAVDTX010000010">
    <property type="protein sequence ID" value="MDR6846813.1"/>
    <property type="molecule type" value="Genomic_DNA"/>
</dbReference>
<dbReference type="Pfam" id="PF08843">
    <property type="entry name" value="AbiEii"/>
    <property type="match status" value="1"/>
</dbReference>
<dbReference type="InterPro" id="IPR014942">
    <property type="entry name" value="AbiEii"/>
</dbReference>
<dbReference type="Proteomes" id="UP001261871">
    <property type="component" value="Unassembled WGS sequence"/>
</dbReference>
<name>A0ABU1S741_9FLAO</name>
<protein>
    <submittedName>
        <fullName evidence="1">RNA-binding protein YhbY</fullName>
    </submittedName>
</protein>
<keyword evidence="2" id="KW-1185">Reference proteome</keyword>
<evidence type="ECO:0000313" key="1">
    <source>
        <dbReference type="EMBL" id="MDR6846813.1"/>
    </source>
</evidence>
<reference evidence="1 2" key="1">
    <citation type="submission" date="2023-07" db="EMBL/GenBank/DDBJ databases">
        <title>Sorghum-associated microbial communities from plants grown in Nebraska, USA.</title>
        <authorList>
            <person name="Schachtman D."/>
        </authorList>
    </citation>
    <scope>NUCLEOTIDE SEQUENCE [LARGE SCALE GENOMIC DNA]</scope>
    <source>
        <strain evidence="1 2">BE124</strain>
    </source>
</reference>